<evidence type="ECO:0000256" key="4">
    <source>
        <dbReference type="ARBA" id="ARBA00022840"/>
    </source>
</evidence>
<evidence type="ECO:0000256" key="10">
    <source>
        <dbReference type="RuleBase" id="RU000384"/>
    </source>
</evidence>
<gene>
    <name evidence="13" type="ORF">A2008_10640</name>
</gene>
<evidence type="ECO:0000256" key="5">
    <source>
        <dbReference type="PIRSR" id="PIRSR604809-1"/>
    </source>
</evidence>
<evidence type="ECO:0000313" key="13">
    <source>
        <dbReference type="EMBL" id="OGM08461.1"/>
    </source>
</evidence>
<dbReference type="STRING" id="1817813.A2008_10640"/>
<evidence type="ECO:0000259" key="11">
    <source>
        <dbReference type="PROSITE" id="PS51986"/>
    </source>
</evidence>
<accession>A0A1F7X0G8</accession>
<evidence type="ECO:0000256" key="3">
    <source>
        <dbReference type="ARBA" id="ARBA00022741"/>
    </source>
</evidence>
<dbReference type="InterPro" id="IPR008147">
    <property type="entry name" value="Gln_synt_N"/>
</dbReference>
<evidence type="ECO:0000256" key="1">
    <source>
        <dbReference type="ARBA" id="ARBA00009897"/>
    </source>
</evidence>
<dbReference type="Pfam" id="PF00120">
    <property type="entry name" value="Gln-synt_C"/>
    <property type="match status" value="1"/>
</dbReference>
<feature type="binding site" evidence="7">
    <location>
        <position position="212"/>
    </location>
    <ligand>
        <name>Mg(2+)</name>
        <dbReference type="ChEBI" id="CHEBI:18420"/>
        <label>1</label>
    </ligand>
</feature>
<feature type="binding site" evidence="7">
    <location>
        <position position="359"/>
    </location>
    <ligand>
        <name>Mg(2+)</name>
        <dbReference type="ChEBI" id="CHEBI:18420"/>
        <label>1</label>
    </ligand>
</feature>
<name>A0A1F7X0G8_9BACT</name>
<feature type="binding site" evidence="7">
    <location>
        <position position="134"/>
    </location>
    <ligand>
        <name>Mg(2+)</name>
        <dbReference type="ChEBI" id="CHEBI:18420"/>
        <label>1</label>
    </ligand>
</feature>
<feature type="binding site" evidence="5">
    <location>
        <position position="340"/>
    </location>
    <ligand>
        <name>L-glutamate</name>
        <dbReference type="ChEBI" id="CHEBI:29985"/>
    </ligand>
</feature>
<feature type="binding site" evidence="6">
    <location>
        <position position="340"/>
    </location>
    <ligand>
        <name>ATP</name>
        <dbReference type="ChEBI" id="CHEBI:30616"/>
    </ligand>
</feature>
<dbReference type="PANTHER" id="PTHR43407:SF1">
    <property type="entry name" value="LENGSIN"/>
    <property type="match status" value="1"/>
</dbReference>
<feature type="binding site" evidence="7">
    <location>
        <position position="132"/>
    </location>
    <ligand>
        <name>Mg(2+)</name>
        <dbReference type="ChEBI" id="CHEBI:18420"/>
        <label>1</label>
    </ligand>
</feature>
<proteinExistence type="inferred from homology"/>
<evidence type="ECO:0000313" key="14">
    <source>
        <dbReference type="Proteomes" id="UP000178735"/>
    </source>
</evidence>
<dbReference type="SUPFAM" id="SSF55931">
    <property type="entry name" value="Glutamine synthetase/guanido kinase"/>
    <property type="match status" value="1"/>
</dbReference>
<comment type="similarity">
    <text evidence="1 9 10">Belongs to the glutamine synthetase family.</text>
</comment>
<keyword evidence="7" id="KW-0479">Metal-binding</keyword>
<dbReference type="InterPro" id="IPR004809">
    <property type="entry name" value="Gln_synth_I"/>
</dbReference>
<feature type="domain" description="GS beta-grasp" evidence="11">
    <location>
        <begin position="15"/>
        <end position="98"/>
    </location>
</feature>
<dbReference type="Gene3D" id="3.30.590.10">
    <property type="entry name" value="Glutamine synthetase/guanido kinase, catalytic domain"/>
    <property type="match status" value="1"/>
</dbReference>
<comment type="cofactor">
    <cofactor evidence="7">
        <name>Mg(2+)</name>
        <dbReference type="ChEBI" id="CHEBI:18420"/>
    </cofactor>
    <text evidence="7">Binds 2 Mg(2+) ions per subunit.</text>
</comment>
<evidence type="ECO:0000256" key="8">
    <source>
        <dbReference type="PIRSR" id="PIRSR604809-50"/>
    </source>
</evidence>
<dbReference type="GO" id="GO:0006542">
    <property type="term" value="P:glutamine biosynthetic process"/>
    <property type="evidence" value="ECO:0007669"/>
    <property type="project" value="InterPro"/>
</dbReference>
<dbReference type="InterPro" id="IPR014746">
    <property type="entry name" value="Gln_synth/guanido_kin_cat_dom"/>
</dbReference>
<dbReference type="PROSITE" id="PS51987">
    <property type="entry name" value="GS_CATALYTIC"/>
    <property type="match status" value="1"/>
</dbReference>
<dbReference type="GO" id="GO:0019740">
    <property type="term" value="P:nitrogen utilization"/>
    <property type="evidence" value="ECO:0007669"/>
    <property type="project" value="TreeGrafter"/>
</dbReference>
<dbReference type="SUPFAM" id="SSF54368">
    <property type="entry name" value="Glutamine synthetase, N-terminal domain"/>
    <property type="match status" value="1"/>
</dbReference>
<dbReference type="NCBIfam" id="TIGR00653">
    <property type="entry name" value="GlnA"/>
    <property type="match status" value="1"/>
</dbReference>
<feature type="binding site" evidence="5">
    <location>
        <position position="328"/>
    </location>
    <ligand>
        <name>L-glutamate</name>
        <dbReference type="ChEBI" id="CHEBI:29985"/>
    </ligand>
</feature>
<dbReference type="GO" id="GO:0046872">
    <property type="term" value="F:metal ion binding"/>
    <property type="evidence" value="ECO:0007669"/>
    <property type="project" value="UniProtKB-KW"/>
</dbReference>
<dbReference type="Gene3D" id="3.10.20.70">
    <property type="entry name" value="Glutamine synthetase, N-terminal domain"/>
    <property type="match status" value="1"/>
</dbReference>
<dbReference type="Proteomes" id="UP000178735">
    <property type="component" value="Unassembled WGS sequence"/>
</dbReference>
<dbReference type="PANTHER" id="PTHR43407">
    <property type="entry name" value="GLUTAMINE SYNTHETASE"/>
    <property type="match status" value="1"/>
</dbReference>
<feature type="binding site" evidence="5">
    <location>
        <position position="361"/>
    </location>
    <ligand>
        <name>L-glutamate</name>
        <dbReference type="ChEBI" id="CHEBI:29985"/>
    </ligand>
</feature>
<keyword evidence="7" id="KW-0460">Magnesium</keyword>
<evidence type="ECO:0000256" key="7">
    <source>
        <dbReference type="PIRSR" id="PIRSR604809-3"/>
    </source>
</evidence>
<evidence type="ECO:0000256" key="2">
    <source>
        <dbReference type="ARBA" id="ARBA00022598"/>
    </source>
</evidence>
<dbReference type="GO" id="GO:0016020">
    <property type="term" value="C:membrane"/>
    <property type="evidence" value="ECO:0007669"/>
    <property type="project" value="TreeGrafter"/>
</dbReference>
<evidence type="ECO:0000256" key="9">
    <source>
        <dbReference type="PROSITE-ProRule" id="PRU01330"/>
    </source>
</evidence>
<feature type="binding site" evidence="7">
    <location>
        <position position="220"/>
    </location>
    <ligand>
        <name>Mg(2+)</name>
        <dbReference type="ChEBI" id="CHEBI:18420"/>
        <label>1</label>
    </ligand>
</feature>
<protein>
    <submittedName>
        <fullName evidence="13">Type I glutamate--ammonia ligase</fullName>
    </submittedName>
</protein>
<dbReference type="InterPro" id="IPR008146">
    <property type="entry name" value="Gln_synth_cat_dom"/>
</dbReference>
<feature type="modified residue" description="O-AMP-tyrosine" evidence="8">
    <location>
        <position position="403"/>
    </location>
</feature>
<dbReference type="EMBL" id="MGFH01000012">
    <property type="protein sequence ID" value="OGM08461.1"/>
    <property type="molecule type" value="Genomic_DNA"/>
</dbReference>
<keyword evidence="2 13" id="KW-0436">Ligase</keyword>
<dbReference type="SMART" id="SM01230">
    <property type="entry name" value="Gln-synt_C"/>
    <property type="match status" value="1"/>
</dbReference>
<comment type="caution">
    <text evidence="13">The sequence shown here is derived from an EMBL/GenBank/DDBJ whole genome shotgun (WGS) entry which is preliminary data.</text>
</comment>
<keyword evidence="3 6" id="KW-0547">Nucleotide-binding</keyword>
<dbReference type="GO" id="GO:0005524">
    <property type="term" value="F:ATP binding"/>
    <property type="evidence" value="ECO:0007669"/>
    <property type="project" value="UniProtKB-KW"/>
</dbReference>
<evidence type="ECO:0000256" key="6">
    <source>
        <dbReference type="PIRSR" id="PIRSR604809-2"/>
    </source>
</evidence>
<keyword evidence="4 6" id="KW-0067">ATP-binding</keyword>
<keyword evidence="8" id="KW-0597">Phosphoprotein</keyword>
<evidence type="ECO:0000259" key="12">
    <source>
        <dbReference type="PROSITE" id="PS51987"/>
    </source>
</evidence>
<dbReference type="GO" id="GO:0005737">
    <property type="term" value="C:cytoplasm"/>
    <property type="evidence" value="ECO:0007669"/>
    <property type="project" value="TreeGrafter"/>
</dbReference>
<dbReference type="AlphaFoldDB" id="A0A1F7X0G8"/>
<dbReference type="PROSITE" id="PS51986">
    <property type="entry name" value="GS_BETA_GRASP"/>
    <property type="match status" value="1"/>
</dbReference>
<dbReference type="GO" id="GO:0004356">
    <property type="term" value="F:glutamine synthetase activity"/>
    <property type="evidence" value="ECO:0007669"/>
    <property type="project" value="InterPro"/>
</dbReference>
<dbReference type="InterPro" id="IPR036651">
    <property type="entry name" value="Gln_synt_N_sf"/>
</dbReference>
<sequence length="475" mass="53075">MFSSARELIKFINNSKIDMLDFKATDLRGKMRHVTIPASRVTEKMLEEGVGIDGYSYGFVNIERSDMVLIPDIKTAFIDPFYDVPTVSVFSNIWSVEGDECHHPQCPRNIAKKTEKYLYESKIGDIMLLGPEYEFYVFDNVEFLNEARGSSYSIFTKSQPLTSDPSKYDGYKMAAKGGYHACNPQDSLYEFRSQAALLLEKCGVAVKYHHHEVGGGGQVEIETAFDSILKMADATMLVKYIVFNLAKKMGKTATFMPKPIYGEAGSGLHVHFKLLENGKNLFYDAKGYSGLSKTALNFIGGILKHAGAVTAFANPSTNSYKRLVPGFEAPTCIAFATSNRSAAIRIPGYVKSMEDKRFEFRSQDATCNPYLSFSALVMAGIDGILNKIDPTKAGYGPFDVNLYELPAAEQKKLKFLPHSLGEALEELKNDNAFLNKGGVFPKELIPNWVSIKTKEDIMPMQNRPHPYEFELYYGL</sequence>
<feature type="binding site" evidence="7">
    <location>
        <position position="269"/>
    </location>
    <ligand>
        <name>Mg(2+)</name>
        <dbReference type="ChEBI" id="CHEBI:18420"/>
        <label>1</label>
    </ligand>
</feature>
<feature type="domain" description="GS catalytic" evidence="12">
    <location>
        <begin position="107"/>
        <end position="475"/>
    </location>
</feature>
<feature type="binding site" evidence="5">
    <location>
        <position position="322"/>
    </location>
    <ligand>
        <name>L-glutamate</name>
        <dbReference type="ChEBI" id="CHEBI:29985"/>
    </ligand>
</feature>
<dbReference type="Pfam" id="PF03951">
    <property type="entry name" value="Gln-synt_N"/>
    <property type="match status" value="1"/>
</dbReference>
<organism evidence="13 14">
    <name type="scientific">Candidatus Wallbacteria bacterium GWC2_49_35</name>
    <dbReference type="NCBI Taxonomy" id="1817813"/>
    <lineage>
        <taxon>Bacteria</taxon>
        <taxon>Candidatus Walliibacteriota</taxon>
    </lineage>
</organism>
<reference evidence="13 14" key="1">
    <citation type="journal article" date="2016" name="Nat. Commun.">
        <title>Thousands of microbial genomes shed light on interconnected biogeochemical processes in an aquifer system.</title>
        <authorList>
            <person name="Anantharaman K."/>
            <person name="Brown C.T."/>
            <person name="Hug L.A."/>
            <person name="Sharon I."/>
            <person name="Castelle C.J."/>
            <person name="Probst A.J."/>
            <person name="Thomas B.C."/>
            <person name="Singh A."/>
            <person name="Wilkins M.J."/>
            <person name="Karaoz U."/>
            <person name="Brodie E.L."/>
            <person name="Williams K.H."/>
            <person name="Hubbard S.S."/>
            <person name="Banfield J.F."/>
        </authorList>
    </citation>
    <scope>NUCLEOTIDE SEQUENCE [LARGE SCALE GENOMIC DNA]</scope>
</reference>